<dbReference type="OrthoDB" id="10252171at2759"/>
<protein>
    <recommendedName>
        <fullName evidence="1">FHA domain-containing protein</fullName>
    </recommendedName>
</protein>
<dbReference type="InterPro" id="IPR000253">
    <property type="entry name" value="FHA_dom"/>
</dbReference>
<dbReference type="Pfam" id="PF00498">
    <property type="entry name" value="FHA"/>
    <property type="match status" value="1"/>
</dbReference>
<dbReference type="AlphaFoldDB" id="A0A9P9Y5Q3"/>
<dbReference type="RefSeq" id="XP_051364919.1">
    <property type="nucleotide sequence ID" value="XM_051503280.1"/>
</dbReference>
<dbReference type="PROSITE" id="PS50006">
    <property type="entry name" value="FHA_DOMAIN"/>
    <property type="match status" value="1"/>
</dbReference>
<comment type="caution">
    <text evidence="2">The sequence shown here is derived from an EMBL/GenBank/DDBJ whole genome shotgun (WGS) entry which is preliminary data.</text>
</comment>
<gene>
    <name evidence="2" type="ORF">J7T54_004609</name>
</gene>
<name>A0A9P9Y5Q3_9HYPO</name>
<organism evidence="2 3">
    <name type="scientific">Emericellopsis cladophorae</name>
    <dbReference type="NCBI Taxonomy" id="2686198"/>
    <lineage>
        <taxon>Eukaryota</taxon>
        <taxon>Fungi</taxon>
        <taxon>Dikarya</taxon>
        <taxon>Ascomycota</taxon>
        <taxon>Pezizomycotina</taxon>
        <taxon>Sordariomycetes</taxon>
        <taxon>Hypocreomycetidae</taxon>
        <taxon>Hypocreales</taxon>
        <taxon>Bionectriaceae</taxon>
        <taxon>Emericellopsis</taxon>
    </lineage>
</organism>
<reference evidence="2" key="1">
    <citation type="journal article" date="2021" name="J Fungi (Basel)">
        <title>Genomic and Metabolomic Analyses of the Marine Fungus Emericellopsis cladophorae: Insights into Saltwater Adaptability Mechanisms and Its Biosynthetic Potential.</title>
        <authorList>
            <person name="Goncalves M.F.M."/>
            <person name="Hilario S."/>
            <person name="Van de Peer Y."/>
            <person name="Esteves A.C."/>
            <person name="Alves A."/>
        </authorList>
    </citation>
    <scope>NUCLEOTIDE SEQUENCE</scope>
    <source>
        <strain evidence="2">MUM 19.33</strain>
    </source>
</reference>
<evidence type="ECO:0000313" key="2">
    <source>
        <dbReference type="EMBL" id="KAI6784063.1"/>
    </source>
</evidence>
<dbReference type="Proteomes" id="UP001055219">
    <property type="component" value="Unassembled WGS sequence"/>
</dbReference>
<sequence length="244" mass="27213">MTSHESVIAWLVPTARGTNADKAVNMPENFFKAVATTSAPYLDSRLPNLILSRPQKALQITFDQTPKRPGRFTLGTDPRSCDIILPTLPGVARQHCALSFDHEGRLTLEDFSEKGTQVWFDWESMGDKVDYTWTLSGTSSAQRVAIDIQGLRFQLIMNECPGRDAAAHKAKVDAFCTQPPWGEALSFDWARRSVAPVLPLFTKEPLFRHIFVKGLADDHANGEIYLWNMARPWEPMVKAVAAAA</sequence>
<dbReference type="EMBL" id="JAGIXG020000005">
    <property type="protein sequence ID" value="KAI6784063.1"/>
    <property type="molecule type" value="Genomic_DNA"/>
</dbReference>
<evidence type="ECO:0000313" key="3">
    <source>
        <dbReference type="Proteomes" id="UP001055219"/>
    </source>
</evidence>
<evidence type="ECO:0000259" key="1">
    <source>
        <dbReference type="PROSITE" id="PS50006"/>
    </source>
</evidence>
<dbReference type="InterPro" id="IPR008984">
    <property type="entry name" value="SMAD_FHA_dom_sf"/>
</dbReference>
<reference evidence="2" key="2">
    <citation type="submission" date="2022-07" db="EMBL/GenBank/DDBJ databases">
        <authorList>
            <person name="Goncalves M.F.M."/>
            <person name="Hilario S."/>
            <person name="Van De Peer Y."/>
            <person name="Esteves A.C."/>
            <person name="Alves A."/>
        </authorList>
    </citation>
    <scope>NUCLEOTIDE SEQUENCE</scope>
    <source>
        <strain evidence="2">MUM 19.33</strain>
    </source>
</reference>
<accession>A0A9P9Y5Q3</accession>
<dbReference type="Gene3D" id="2.60.200.20">
    <property type="match status" value="1"/>
</dbReference>
<keyword evidence="3" id="KW-1185">Reference proteome</keyword>
<feature type="domain" description="FHA" evidence="1">
    <location>
        <begin position="72"/>
        <end position="118"/>
    </location>
</feature>
<dbReference type="GeneID" id="75831095"/>
<dbReference type="SUPFAM" id="SSF49879">
    <property type="entry name" value="SMAD/FHA domain"/>
    <property type="match status" value="1"/>
</dbReference>
<proteinExistence type="predicted"/>